<keyword evidence="2" id="KW-1185">Reference proteome</keyword>
<evidence type="ECO:0000313" key="2">
    <source>
        <dbReference type="Proteomes" id="UP000248536"/>
    </source>
</evidence>
<organism evidence="1 2">
    <name type="scientific">Flagellimonas maritima</name>
    <dbReference type="NCBI Taxonomy" id="1383885"/>
    <lineage>
        <taxon>Bacteria</taxon>
        <taxon>Pseudomonadati</taxon>
        <taxon>Bacteroidota</taxon>
        <taxon>Flavobacteriia</taxon>
        <taxon>Flavobacteriales</taxon>
        <taxon>Flavobacteriaceae</taxon>
        <taxon>Flagellimonas</taxon>
    </lineage>
</organism>
<reference evidence="1 2" key="1">
    <citation type="submission" date="2018-06" db="EMBL/GenBank/DDBJ databases">
        <title>Spongiibacterium sp. HME9304 Genome sequencing and assembly.</title>
        <authorList>
            <person name="Kang H."/>
            <person name="Kim H."/>
            <person name="Joh K."/>
        </authorList>
    </citation>
    <scope>NUCLEOTIDE SEQUENCE [LARGE SCALE GENOMIC DNA]</scope>
    <source>
        <strain evidence="1 2">HME9304</strain>
    </source>
</reference>
<dbReference type="RefSeq" id="WP_112376990.1">
    <property type="nucleotide sequence ID" value="NZ_CP030104.1"/>
</dbReference>
<dbReference type="Proteomes" id="UP000248536">
    <property type="component" value="Chromosome"/>
</dbReference>
<evidence type="ECO:0008006" key="3">
    <source>
        <dbReference type="Google" id="ProtNLM"/>
    </source>
</evidence>
<dbReference type="KEGG" id="spon:HME9304_00398"/>
<gene>
    <name evidence="1" type="ORF">HME9304_00398</name>
</gene>
<accession>A0A2Z4LNT1</accession>
<proteinExistence type="predicted"/>
<dbReference type="AlphaFoldDB" id="A0A2Z4LNT1"/>
<protein>
    <recommendedName>
        <fullName evidence="3">Glycosyltransferase</fullName>
    </recommendedName>
</protein>
<sequence>MKLKEIPVSLFHQLRLSLIFKKISTSRKEQVPVIVSLASIPSRLHIVHITILSILNQNVLPKKLILWLHEDLKNQIPKNLRDLTGSIFVIKYSNYGSSHRKLVETLKLFINTVIVTCDDDMIYNKYWLKNLYMEHKKYPRKIIANQARYITYDNNGKLLAYKKWNSIEKSCENNSLLLPIGAGGILYPINSLHEKVYDKKLFMLLAPKADDLWFKAMSLLKGTESFKSEVFTKEPIPILRSQKVSLKKINIIEDKNRVQWQVLSDYFNLKHKLVD</sequence>
<evidence type="ECO:0000313" key="1">
    <source>
        <dbReference type="EMBL" id="AWX43410.1"/>
    </source>
</evidence>
<dbReference type="EMBL" id="CP030104">
    <property type="protein sequence ID" value="AWX43410.1"/>
    <property type="molecule type" value="Genomic_DNA"/>
</dbReference>
<name>A0A2Z4LNT1_9FLAO</name>
<dbReference type="OrthoDB" id="5465469at2"/>